<name>A0AAV1I415_9CHLO</name>
<keyword evidence="6" id="KW-0375">Hydrogen ion transport</keyword>
<dbReference type="AlphaFoldDB" id="A0AAV1I415"/>
<comment type="similarity">
    <text evidence="3 10">Belongs to the V-ATPase proteolipid subunit family.</text>
</comment>
<feature type="transmembrane region" description="Helical" evidence="10">
    <location>
        <begin position="83"/>
        <end position="105"/>
    </location>
</feature>
<keyword evidence="4 10" id="KW-0813">Transport</keyword>
<evidence type="ECO:0000256" key="8">
    <source>
        <dbReference type="ARBA" id="ARBA00023065"/>
    </source>
</evidence>
<dbReference type="FunFam" id="1.20.120.610:FF:000002">
    <property type="entry name" value="V-type proton ATPase proteolipid subunit"/>
    <property type="match status" value="1"/>
</dbReference>
<feature type="domain" description="V-ATPase proteolipid subunit C-like" evidence="11">
    <location>
        <begin position="131"/>
        <end position="190"/>
    </location>
</feature>
<protein>
    <submittedName>
        <fullName evidence="12">V-type proton ATPase proteolipid subunit</fullName>
    </submittedName>
</protein>
<keyword evidence="5 10" id="KW-0812">Transmembrane</keyword>
<dbReference type="Proteomes" id="UP001314263">
    <property type="component" value="Unassembled WGS sequence"/>
</dbReference>
<evidence type="ECO:0000256" key="6">
    <source>
        <dbReference type="ARBA" id="ARBA00022781"/>
    </source>
</evidence>
<evidence type="ECO:0000256" key="3">
    <source>
        <dbReference type="ARBA" id="ARBA00007296"/>
    </source>
</evidence>
<comment type="function">
    <text evidence="1 10">Proton-conducting pore forming subunit of the membrane integral V0 complex of vacuolar ATPase. V-ATPase is responsible for acidifying a variety of intracellular compartments in eukaryotic cells.</text>
</comment>
<dbReference type="Pfam" id="PF00137">
    <property type="entry name" value="ATP-synt_C"/>
    <property type="match status" value="2"/>
</dbReference>
<evidence type="ECO:0000313" key="12">
    <source>
        <dbReference type="EMBL" id="CAK0781135.1"/>
    </source>
</evidence>
<evidence type="ECO:0000256" key="4">
    <source>
        <dbReference type="ARBA" id="ARBA00022448"/>
    </source>
</evidence>
<accession>A0AAV1I415</accession>
<feature type="transmembrane region" description="Helical" evidence="10">
    <location>
        <begin position="125"/>
        <end position="153"/>
    </location>
</feature>
<evidence type="ECO:0000256" key="1">
    <source>
        <dbReference type="ARBA" id="ARBA00002481"/>
    </source>
</evidence>
<feature type="transmembrane region" description="Helical" evidence="10">
    <location>
        <begin position="39"/>
        <end position="62"/>
    </location>
</feature>
<dbReference type="PRINTS" id="PR00122">
    <property type="entry name" value="VACATPASE"/>
</dbReference>
<dbReference type="InterPro" id="IPR035921">
    <property type="entry name" value="F/V-ATP_Csub_sf"/>
</dbReference>
<evidence type="ECO:0000256" key="5">
    <source>
        <dbReference type="ARBA" id="ARBA00022692"/>
    </source>
</evidence>
<evidence type="ECO:0000259" key="11">
    <source>
        <dbReference type="Pfam" id="PF00137"/>
    </source>
</evidence>
<sequence length="198" mass="20585">MSLSEGLPLDVLSFRAASSSDSLIPWDYLFFLFKNISPYFWSSLGIGLCVGLSVGGAAWGIFITGSSLLGAAIRVPRITSKNLISIIFCEAVAIYGVIVAIILQTKIDYVDSDKTTGLYPIPAMTAGYAIFASGITTGWANLACGVCVGIVGSSAALSDAQNATLFVKILVVEIFGSALGLFGVIIGIIIAGQANFKA</sequence>
<dbReference type="CDD" id="cd18177">
    <property type="entry name" value="ATP-synt_Vo_c_ATP6F_rpt1"/>
    <property type="match status" value="1"/>
</dbReference>
<dbReference type="GO" id="GO:0046961">
    <property type="term" value="F:proton-transporting ATPase activity, rotational mechanism"/>
    <property type="evidence" value="ECO:0007669"/>
    <property type="project" value="InterPro"/>
</dbReference>
<evidence type="ECO:0000313" key="13">
    <source>
        <dbReference type="Proteomes" id="UP001314263"/>
    </source>
</evidence>
<proteinExistence type="inferred from homology"/>
<reference evidence="12 13" key="1">
    <citation type="submission" date="2023-10" db="EMBL/GenBank/DDBJ databases">
        <authorList>
            <person name="Maclean D."/>
            <person name="Macfadyen A."/>
        </authorList>
    </citation>
    <scope>NUCLEOTIDE SEQUENCE [LARGE SCALE GENOMIC DNA]</scope>
</reference>
<dbReference type="SUPFAM" id="SSF81333">
    <property type="entry name" value="F1F0 ATP synthase subunit C"/>
    <property type="match status" value="2"/>
</dbReference>
<dbReference type="Gene3D" id="1.20.120.610">
    <property type="entry name" value="lithium bound rotor ring of v- atpase"/>
    <property type="match status" value="1"/>
</dbReference>
<evidence type="ECO:0000256" key="2">
    <source>
        <dbReference type="ARBA" id="ARBA00004141"/>
    </source>
</evidence>
<feature type="transmembrane region" description="Helical" evidence="10">
    <location>
        <begin position="165"/>
        <end position="191"/>
    </location>
</feature>
<dbReference type="InterPro" id="IPR002379">
    <property type="entry name" value="ATPase_proteolipid_c-like_dom"/>
</dbReference>
<comment type="subcellular location">
    <subcellularLocation>
        <location evidence="2">Membrane</location>
        <topology evidence="2">Multi-pass membrane protein</topology>
    </subcellularLocation>
</comment>
<keyword evidence="9 10" id="KW-0472">Membrane</keyword>
<comment type="subunit">
    <text evidence="10">V-ATPase is a heteromultimeric enzyme composed of a peripheral catalytic V1 complex attached to an integral membrane V0 proton pore complex.</text>
</comment>
<gene>
    <name evidence="12" type="primary">VHAC''2</name>
    <name evidence="12" type="ORF">CVIRNUC_005294</name>
</gene>
<keyword evidence="13" id="KW-1185">Reference proteome</keyword>
<dbReference type="GO" id="GO:0033179">
    <property type="term" value="C:proton-transporting V-type ATPase, V0 domain"/>
    <property type="evidence" value="ECO:0007669"/>
    <property type="project" value="InterPro"/>
</dbReference>
<dbReference type="EMBL" id="CAUYUE010000006">
    <property type="protein sequence ID" value="CAK0781135.1"/>
    <property type="molecule type" value="Genomic_DNA"/>
</dbReference>
<evidence type="ECO:0000256" key="10">
    <source>
        <dbReference type="RuleBase" id="RU363060"/>
    </source>
</evidence>
<evidence type="ECO:0000256" key="9">
    <source>
        <dbReference type="ARBA" id="ARBA00023136"/>
    </source>
</evidence>
<keyword evidence="8 10" id="KW-0406">Ion transport</keyword>
<comment type="caution">
    <text evidence="12">The sequence shown here is derived from an EMBL/GenBank/DDBJ whole genome shotgun (WGS) entry which is preliminary data.</text>
</comment>
<keyword evidence="7 10" id="KW-1133">Transmembrane helix</keyword>
<dbReference type="InterPro" id="IPR000245">
    <property type="entry name" value="ATPase_proteolipid_csu"/>
</dbReference>
<evidence type="ECO:0000256" key="7">
    <source>
        <dbReference type="ARBA" id="ARBA00022989"/>
    </source>
</evidence>
<organism evidence="12 13">
    <name type="scientific">Coccomyxa viridis</name>
    <dbReference type="NCBI Taxonomy" id="1274662"/>
    <lineage>
        <taxon>Eukaryota</taxon>
        <taxon>Viridiplantae</taxon>
        <taxon>Chlorophyta</taxon>
        <taxon>core chlorophytes</taxon>
        <taxon>Trebouxiophyceae</taxon>
        <taxon>Trebouxiophyceae incertae sedis</taxon>
        <taxon>Coccomyxaceae</taxon>
        <taxon>Coccomyxa</taxon>
    </lineage>
</organism>
<dbReference type="PANTHER" id="PTHR10263">
    <property type="entry name" value="V-TYPE PROTON ATPASE PROTEOLIPID SUBUNIT"/>
    <property type="match status" value="1"/>
</dbReference>
<feature type="domain" description="V-ATPase proteolipid subunit C-like" evidence="11">
    <location>
        <begin position="44"/>
        <end position="103"/>
    </location>
</feature>
<dbReference type="CDD" id="cd18178">
    <property type="entry name" value="ATP-synt_Vo_c_ATP6F_rpt2"/>
    <property type="match status" value="1"/>
</dbReference>